<feature type="transmembrane region" description="Helical" evidence="1">
    <location>
        <begin position="293"/>
        <end position="314"/>
    </location>
</feature>
<feature type="transmembrane region" description="Helical" evidence="1">
    <location>
        <begin position="216"/>
        <end position="239"/>
    </location>
</feature>
<dbReference type="RefSeq" id="WP_344389307.1">
    <property type="nucleotide sequence ID" value="NZ_BAAASJ010000022.1"/>
</dbReference>
<name>A0ABN3QM94_9ACTN</name>
<accession>A0ABN3QM94</accession>
<feature type="transmembrane region" description="Helical" evidence="1">
    <location>
        <begin position="21"/>
        <end position="38"/>
    </location>
</feature>
<feature type="transmembrane region" description="Helical" evidence="1">
    <location>
        <begin position="159"/>
        <end position="178"/>
    </location>
</feature>
<dbReference type="InterPro" id="IPR026898">
    <property type="entry name" value="PrsW"/>
</dbReference>
<sequence>MTDNRPVLELDDAVARGRALLVARLAIGLYLVELLLNLTRPKVFPDEPALTIFEFPGEELLSGALGGLGSLYDVPRAAFWGVLAGIAVGVVLQVIAARGPSEGRRATVLAWVTLAALLGSFSLFSLFFILKSPLIALACVPTSAFALWLMHRCQWFARLPVPMLLTAFGWGALVQFGLGRACTSLASGTIYGHLGKDMDSELGFQLSDIYRATDLALLHLSVVNQVAGAAGIVLLLMMFRHRVTDVVTGLVLGAATGLGYNFSESVLFIRLWGHVTGQFNGATDGFEYWIRQGAGLFGGQVVCGALLGAGIGLAARTRGRGQRVGIVAASLVAAVGAAVANETLAAWFSKLAHGHVAIGGTLDTLVVSPSLWLAPQVPFIVVVVLLLRSGLRERAAAARQAVTAEAAAGGVIAAREVPFLVDPALRLWTLVSTWRRHGRDAALALHRFQRAQLEVAGWLWQRARADEVPGPEEREGEELRAKALQLRTDIDRLVAS</sequence>
<dbReference type="Pfam" id="PF13367">
    <property type="entry name" value="PrsW-protease"/>
    <property type="match status" value="1"/>
</dbReference>
<dbReference type="EMBL" id="BAAASJ010000022">
    <property type="protein sequence ID" value="GAA2630226.1"/>
    <property type="molecule type" value="Genomic_DNA"/>
</dbReference>
<feature type="transmembrane region" description="Helical" evidence="1">
    <location>
        <begin position="246"/>
        <end position="273"/>
    </location>
</feature>
<feature type="transmembrane region" description="Helical" evidence="1">
    <location>
        <begin position="77"/>
        <end position="96"/>
    </location>
</feature>
<organism evidence="2 3">
    <name type="scientific">Streptomyces vastus</name>
    <dbReference type="NCBI Taxonomy" id="285451"/>
    <lineage>
        <taxon>Bacteria</taxon>
        <taxon>Bacillati</taxon>
        <taxon>Actinomycetota</taxon>
        <taxon>Actinomycetes</taxon>
        <taxon>Kitasatosporales</taxon>
        <taxon>Streptomycetaceae</taxon>
        <taxon>Streptomyces</taxon>
    </lineage>
</organism>
<evidence type="ECO:0000256" key="1">
    <source>
        <dbReference type="SAM" id="Phobius"/>
    </source>
</evidence>
<comment type="caution">
    <text evidence="2">The sequence shown here is derived from an EMBL/GenBank/DDBJ whole genome shotgun (WGS) entry which is preliminary data.</text>
</comment>
<keyword evidence="1" id="KW-1133">Transmembrane helix</keyword>
<keyword evidence="1" id="KW-0472">Membrane</keyword>
<feature type="transmembrane region" description="Helical" evidence="1">
    <location>
        <begin position="369"/>
        <end position="387"/>
    </location>
</feature>
<dbReference type="Proteomes" id="UP001500151">
    <property type="component" value="Unassembled WGS sequence"/>
</dbReference>
<feature type="transmembrane region" description="Helical" evidence="1">
    <location>
        <begin position="108"/>
        <end position="128"/>
    </location>
</feature>
<evidence type="ECO:0000313" key="2">
    <source>
        <dbReference type="EMBL" id="GAA2630226.1"/>
    </source>
</evidence>
<protein>
    <recommendedName>
        <fullName evidence="4">PrsW family intramembrane metalloprotease</fullName>
    </recommendedName>
</protein>
<feature type="transmembrane region" description="Helical" evidence="1">
    <location>
        <begin position="134"/>
        <end position="150"/>
    </location>
</feature>
<feature type="transmembrane region" description="Helical" evidence="1">
    <location>
        <begin position="326"/>
        <end position="349"/>
    </location>
</feature>
<gene>
    <name evidence="2" type="ORF">GCM10010307_21810</name>
</gene>
<proteinExistence type="predicted"/>
<evidence type="ECO:0008006" key="4">
    <source>
        <dbReference type="Google" id="ProtNLM"/>
    </source>
</evidence>
<reference evidence="2 3" key="1">
    <citation type="journal article" date="2019" name="Int. J. Syst. Evol. Microbiol.">
        <title>The Global Catalogue of Microorganisms (GCM) 10K type strain sequencing project: providing services to taxonomists for standard genome sequencing and annotation.</title>
        <authorList>
            <consortium name="The Broad Institute Genomics Platform"/>
            <consortium name="The Broad Institute Genome Sequencing Center for Infectious Disease"/>
            <person name="Wu L."/>
            <person name="Ma J."/>
        </authorList>
    </citation>
    <scope>NUCLEOTIDE SEQUENCE [LARGE SCALE GENOMIC DNA]</scope>
    <source>
        <strain evidence="2 3">JCM 4524</strain>
    </source>
</reference>
<keyword evidence="1" id="KW-0812">Transmembrane</keyword>
<evidence type="ECO:0000313" key="3">
    <source>
        <dbReference type="Proteomes" id="UP001500151"/>
    </source>
</evidence>
<keyword evidence="3" id="KW-1185">Reference proteome</keyword>